<reference evidence="1" key="1">
    <citation type="submission" date="2014-09" db="EMBL/GenBank/DDBJ databases">
        <authorList>
            <person name="Magalhaes I.L.F."/>
            <person name="Oliveira U."/>
            <person name="Santos F.R."/>
            <person name="Vidigal T.H.D.A."/>
            <person name="Brescovit A.D."/>
            <person name="Santos A.J."/>
        </authorList>
    </citation>
    <scope>NUCLEOTIDE SEQUENCE</scope>
    <source>
        <tissue evidence="1">Shoot tissue taken approximately 20 cm above the soil surface</tissue>
    </source>
</reference>
<protein>
    <submittedName>
        <fullName evidence="1">Uncharacterized protein</fullName>
    </submittedName>
</protein>
<organism evidence="1">
    <name type="scientific">Arundo donax</name>
    <name type="common">Giant reed</name>
    <name type="synonym">Donax arundinaceus</name>
    <dbReference type="NCBI Taxonomy" id="35708"/>
    <lineage>
        <taxon>Eukaryota</taxon>
        <taxon>Viridiplantae</taxon>
        <taxon>Streptophyta</taxon>
        <taxon>Embryophyta</taxon>
        <taxon>Tracheophyta</taxon>
        <taxon>Spermatophyta</taxon>
        <taxon>Magnoliopsida</taxon>
        <taxon>Liliopsida</taxon>
        <taxon>Poales</taxon>
        <taxon>Poaceae</taxon>
        <taxon>PACMAD clade</taxon>
        <taxon>Arundinoideae</taxon>
        <taxon>Arundineae</taxon>
        <taxon>Arundo</taxon>
    </lineage>
</organism>
<dbReference type="EMBL" id="GBRH01164785">
    <property type="protein sequence ID" value="JAE33111.1"/>
    <property type="molecule type" value="Transcribed_RNA"/>
</dbReference>
<proteinExistence type="predicted"/>
<reference evidence="1" key="2">
    <citation type="journal article" date="2015" name="Data Brief">
        <title>Shoot transcriptome of the giant reed, Arundo donax.</title>
        <authorList>
            <person name="Barrero R.A."/>
            <person name="Guerrero F.D."/>
            <person name="Moolhuijzen P."/>
            <person name="Goolsby J.A."/>
            <person name="Tidwell J."/>
            <person name="Bellgard S.E."/>
            <person name="Bellgard M.I."/>
        </authorList>
    </citation>
    <scope>NUCLEOTIDE SEQUENCE</scope>
    <source>
        <tissue evidence="1">Shoot tissue taken approximately 20 cm above the soil surface</tissue>
    </source>
</reference>
<sequence length="78" mass="9457">MPQLIIAWLVKQQLKTEKLSWLWQKLYACHFWKYRHPTQSGLPKGTFDLIFHVLYLLQFWDNPRVWVGRNRFRKGAAG</sequence>
<name>A0A0A9HE69_ARUDO</name>
<accession>A0A0A9HE69</accession>
<evidence type="ECO:0000313" key="1">
    <source>
        <dbReference type="EMBL" id="JAE33111.1"/>
    </source>
</evidence>
<dbReference type="AlphaFoldDB" id="A0A0A9HE69"/>